<sequence length="442" mass="46300">MLSVLSNRTYRHLFLAQVIALIGTGLATVALGLLAYELAGKQAGAVLGTALAIKMVAYVGVAPIAAAFADRLPRWTMLVALDLVRAAVAVSLPFVTEIWEVYVLIFVLQSASAAFTPTFQATIPDVLPEERDYTRALSLSRLAYDLESIVSPMLAAALLTVISFHALFAGTVVGFLASAALVVSVALLTPKPTERRGIYDRTTRGVRIYLATPRLRGLLALTLAVAAASAMVIVNTVVIVQAGLGLGQPQTALALGAYGAGSMAAAFALPRLLDRMPDRPVMLLGAALLALALGLGPVVGSFEALLALWFVLGVGTSVTQTPGGRLLRRSAHAEDRPAVFAAQFALSHACWLLTYPVAGWVGARAGMPVAYLALAGVAAAAVVAALILWPQAEDDALEHAHPGLDPDHPHLREAPAAGQAHVHAHPIVIDRLHPQWPDAGRS</sequence>
<evidence type="ECO:0000256" key="1">
    <source>
        <dbReference type="ARBA" id="ARBA00004651"/>
    </source>
</evidence>
<dbReference type="GO" id="GO:0005886">
    <property type="term" value="C:plasma membrane"/>
    <property type="evidence" value="ECO:0007669"/>
    <property type="project" value="UniProtKB-SubCell"/>
</dbReference>
<evidence type="ECO:0000256" key="3">
    <source>
        <dbReference type="ARBA" id="ARBA00022692"/>
    </source>
</evidence>
<dbReference type="InterPro" id="IPR011701">
    <property type="entry name" value="MFS"/>
</dbReference>
<dbReference type="Proteomes" id="UP000825701">
    <property type="component" value="Chromosome"/>
</dbReference>
<dbReference type="SUPFAM" id="SSF103473">
    <property type="entry name" value="MFS general substrate transporter"/>
    <property type="match status" value="1"/>
</dbReference>
<dbReference type="InterPro" id="IPR036259">
    <property type="entry name" value="MFS_trans_sf"/>
</dbReference>
<name>A0A9E6RD04_9HYPH</name>
<feature type="transmembrane region" description="Helical" evidence="6">
    <location>
        <begin position="339"/>
        <end position="363"/>
    </location>
</feature>
<keyword evidence="4 6" id="KW-1133">Transmembrane helix</keyword>
<keyword evidence="5 6" id="KW-0472">Membrane</keyword>
<evidence type="ECO:0000256" key="4">
    <source>
        <dbReference type="ARBA" id="ARBA00022989"/>
    </source>
</evidence>
<reference evidence="7" key="1">
    <citation type="submission" date="2021-08" db="EMBL/GenBank/DDBJ databases">
        <authorList>
            <person name="Zhang H."/>
            <person name="Xu M."/>
            <person name="Yu Z."/>
            <person name="Yang L."/>
            <person name="Cai Y."/>
        </authorList>
    </citation>
    <scope>NUCLEOTIDE SEQUENCE</scope>
    <source>
        <strain evidence="7">CHL1</strain>
    </source>
</reference>
<evidence type="ECO:0000256" key="5">
    <source>
        <dbReference type="ARBA" id="ARBA00023136"/>
    </source>
</evidence>
<evidence type="ECO:0000256" key="6">
    <source>
        <dbReference type="SAM" id="Phobius"/>
    </source>
</evidence>
<organism evidence="7 8">
    <name type="scientific">Chenggangzhangella methanolivorans</name>
    <dbReference type="NCBI Taxonomy" id="1437009"/>
    <lineage>
        <taxon>Bacteria</taxon>
        <taxon>Pseudomonadati</taxon>
        <taxon>Pseudomonadota</taxon>
        <taxon>Alphaproteobacteria</taxon>
        <taxon>Hyphomicrobiales</taxon>
        <taxon>Methylopilaceae</taxon>
        <taxon>Chenggangzhangella</taxon>
    </lineage>
</organism>
<dbReference type="GO" id="GO:0022857">
    <property type="term" value="F:transmembrane transporter activity"/>
    <property type="evidence" value="ECO:0007669"/>
    <property type="project" value="InterPro"/>
</dbReference>
<feature type="transmembrane region" description="Helical" evidence="6">
    <location>
        <begin position="217"/>
        <end position="240"/>
    </location>
</feature>
<protein>
    <submittedName>
        <fullName evidence="7">MFS transporter</fullName>
    </submittedName>
</protein>
<dbReference type="KEGG" id="cmet:K6K41_12570"/>
<evidence type="ECO:0000313" key="8">
    <source>
        <dbReference type="Proteomes" id="UP000825701"/>
    </source>
</evidence>
<dbReference type="Pfam" id="PF07690">
    <property type="entry name" value="MFS_1"/>
    <property type="match status" value="1"/>
</dbReference>
<dbReference type="PANTHER" id="PTHR23513">
    <property type="entry name" value="INTEGRAL MEMBRANE EFFLUX PROTEIN-RELATED"/>
    <property type="match status" value="1"/>
</dbReference>
<gene>
    <name evidence="7" type="ORF">K6K41_12570</name>
</gene>
<dbReference type="RefSeq" id="WP_261405417.1">
    <property type="nucleotide sequence ID" value="NZ_CP081869.1"/>
</dbReference>
<evidence type="ECO:0000256" key="2">
    <source>
        <dbReference type="ARBA" id="ARBA00022475"/>
    </source>
</evidence>
<feature type="transmembrane region" description="Helical" evidence="6">
    <location>
        <begin position="168"/>
        <end position="188"/>
    </location>
</feature>
<feature type="transmembrane region" description="Helical" evidence="6">
    <location>
        <begin position="281"/>
        <end position="300"/>
    </location>
</feature>
<evidence type="ECO:0000313" key="7">
    <source>
        <dbReference type="EMBL" id="QZO02037.1"/>
    </source>
</evidence>
<feature type="transmembrane region" description="Helical" evidence="6">
    <location>
        <begin position="12"/>
        <end position="36"/>
    </location>
</feature>
<dbReference type="PANTHER" id="PTHR23513:SF6">
    <property type="entry name" value="MAJOR FACILITATOR SUPERFAMILY ASSOCIATED DOMAIN-CONTAINING PROTEIN"/>
    <property type="match status" value="1"/>
</dbReference>
<comment type="subcellular location">
    <subcellularLocation>
        <location evidence="1">Cell membrane</location>
        <topology evidence="1">Multi-pass membrane protein</topology>
    </subcellularLocation>
</comment>
<feature type="transmembrane region" description="Helical" evidence="6">
    <location>
        <begin position="369"/>
        <end position="389"/>
    </location>
</feature>
<keyword evidence="8" id="KW-1185">Reference proteome</keyword>
<dbReference type="EMBL" id="CP081869">
    <property type="protein sequence ID" value="QZO02037.1"/>
    <property type="molecule type" value="Genomic_DNA"/>
</dbReference>
<feature type="transmembrane region" description="Helical" evidence="6">
    <location>
        <begin position="42"/>
        <end position="68"/>
    </location>
</feature>
<feature type="transmembrane region" description="Helical" evidence="6">
    <location>
        <begin position="252"/>
        <end position="269"/>
    </location>
</feature>
<keyword evidence="3 6" id="KW-0812">Transmembrane</keyword>
<keyword evidence="2" id="KW-1003">Cell membrane</keyword>
<accession>A0A9E6RD04</accession>
<dbReference type="CDD" id="cd06173">
    <property type="entry name" value="MFS_MefA_like"/>
    <property type="match status" value="1"/>
</dbReference>
<proteinExistence type="predicted"/>
<dbReference type="AlphaFoldDB" id="A0A9E6RD04"/>
<dbReference type="Gene3D" id="1.20.1250.20">
    <property type="entry name" value="MFS general substrate transporter like domains"/>
    <property type="match status" value="2"/>
</dbReference>